<name>A0A135L2W1_9BACI</name>
<protein>
    <recommendedName>
        <fullName evidence="4">Lipoprotein</fullName>
    </recommendedName>
</protein>
<gene>
    <name evidence="2" type="ORF">U473_04325</name>
</gene>
<keyword evidence="1" id="KW-0732">Signal</keyword>
<sequence>MLKKLSVLLLFLLVIGCSNSSDEQSAMQLAKEFKMIQYEITDYTHISDLTEYQKNILEKLKPYLTEEEYQDFSANRLAGIVPSIAQKYKTNIHVEDITFTKNQENKEKGTIGFSYTITLKSSGEINKTIVEKGKMILTKTAEGWLISNDSSEHSLLRGINK</sequence>
<comment type="caution">
    <text evidence="2">The sequence shown here is derived from an EMBL/GenBank/DDBJ whole genome shotgun (WGS) entry which is preliminary data.</text>
</comment>
<evidence type="ECO:0008006" key="4">
    <source>
        <dbReference type="Google" id="ProtNLM"/>
    </source>
</evidence>
<feature type="chain" id="PRO_5007466274" description="Lipoprotein" evidence="1">
    <location>
        <begin position="21"/>
        <end position="161"/>
    </location>
</feature>
<evidence type="ECO:0000256" key="1">
    <source>
        <dbReference type="SAM" id="SignalP"/>
    </source>
</evidence>
<dbReference type="EMBL" id="LSKU01000001">
    <property type="protein sequence ID" value="KXG43326.1"/>
    <property type="molecule type" value="Genomic_DNA"/>
</dbReference>
<reference evidence="2 3" key="1">
    <citation type="submission" date="2016-02" db="EMBL/GenBank/DDBJ databases">
        <title>Draft Genome for Tepidibacillus decaturensis nov. sp. Strain Z9, an Anaerobic, Moderately Thermophilic and Heterotrophic Bacterium from Deep Subsurface of the Illinois Basin, USA.</title>
        <authorList>
            <person name="Dong Y."/>
            <person name="Chang J.Y."/>
            <person name="Sanford R."/>
            <person name="Fouke B.W."/>
        </authorList>
    </citation>
    <scope>NUCLEOTIDE SEQUENCE [LARGE SCALE GENOMIC DNA]</scope>
    <source>
        <strain evidence="2 3">Z9</strain>
    </source>
</reference>
<feature type="signal peptide" evidence="1">
    <location>
        <begin position="1"/>
        <end position="20"/>
    </location>
</feature>
<proteinExistence type="predicted"/>
<evidence type="ECO:0000313" key="3">
    <source>
        <dbReference type="Proteomes" id="UP000070352"/>
    </source>
</evidence>
<accession>A0A135L2W1</accession>
<dbReference type="PROSITE" id="PS51257">
    <property type="entry name" value="PROKAR_LIPOPROTEIN"/>
    <property type="match status" value="1"/>
</dbReference>
<evidence type="ECO:0000313" key="2">
    <source>
        <dbReference type="EMBL" id="KXG43326.1"/>
    </source>
</evidence>
<dbReference type="RefSeq" id="WP_068723703.1">
    <property type="nucleotide sequence ID" value="NZ_LSKU01000001.1"/>
</dbReference>
<keyword evidence="3" id="KW-1185">Reference proteome</keyword>
<organism evidence="2 3">
    <name type="scientific">Tepidibacillus decaturensis</name>
    <dbReference type="NCBI Taxonomy" id="1413211"/>
    <lineage>
        <taxon>Bacteria</taxon>
        <taxon>Bacillati</taxon>
        <taxon>Bacillota</taxon>
        <taxon>Bacilli</taxon>
        <taxon>Bacillales</taxon>
        <taxon>Bacillaceae</taxon>
        <taxon>Tepidibacillus</taxon>
    </lineage>
</organism>
<dbReference type="OrthoDB" id="2934622at2"/>
<dbReference type="AlphaFoldDB" id="A0A135L2W1"/>
<dbReference type="Proteomes" id="UP000070352">
    <property type="component" value="Unassembled WGS sequence"/>
</dbReference>